<proteinExistence type="inferred from homology"/>
<sequence>MHVTNIVQPGVNRITYTGTGTRLCFLNIGRWPKGKPRLANFGLMDQVAALHWIQENIQEFGGDPSRVTLIGFGAGAACVHFLMTSPAVVNAYVTCRPSDLLDIASYRFQSKARVS</sequence>
<protein>
    <recommendedName>
        <fullName evidence="3">Carboxylesterase type B domain-containing protein</fullName>
    </recommendedName>
</protein>
<dbReference type="EMBL" id="CAKKLH010000024">
    <property type="protein sequence ID" value="CAH0099786.1"/>
    <property type="molecule type" value="Genomic_DNA"/>
</dbReference>
<accession>A0A8J2WFM6</accession>
<gene>
    <name evidence="4" type="ORF">DGAL_LOCUS1944</name>
</gene>
<evidence type="ECO:0000259" key="3">
    <source>
        <dbReference type="Pfam" id="PF00135"/>
    </source>
</evidence>
<dbReference type="SUPFAM" id="SSF53474">
    <property type="entry name" value="alpha/beta-Hydrolases"/>
    <property type="match status" value="1"/>
</dbReference>
<keyword evidence="2" id="KW-0325">Glycoprotein</keyword>
<dbReference type="Pfam" id="PF00135">
    <property type="entry name" value="COesterase"/>
    <property type="match status" value="1"/>
</dbReference>
<organism evidence="4 5">
    <name type="scientific">Daphnia galeata</name>
    <dbReference type="NCBI Taxonomy" id="27404"/>
    <lineage>
        <taxon>Eukaryota</taxon>
        <taxon>Metazoa</taxon>
        <taxon>Ecdysozoa</taxon>
        <taxon>Arthropoda</taxon>
        <taxon>Crustacea</taxon>
        <taxon>Branchiopoda</taxon>
        <taxon>Diplostraca</taxon>
        <taxon>Cladocera</taxon>
        <taxon>Anomopoda</taxon>
        <taxon>Daphniidae</taxon>
        <taxon>Daphnia</taxon>
    </lineage>
</organism>
<dbReference type="InterPro" id="IPR029058">
    <property type="entry name" value="AB_hydrolase_fold"/>
</dbReference>
<evidence type="ECO:0000256" key="1">
    <source>
        <dbReference type="ARBA" id="ARBA00005964"/>
    </source>
</evidence>
<dbReference type="OrthoDB" id="3200163at2759"/>
<feature type="domain" description="Carboxylesterase type B" evidence="3">
    <location>
        <begin position="40"/>
        <end position="87"/>
    </location>
</feature>
<evidence type="ECO:0000313" key="4">
    <source>
        <dbReference type="EMBL" id="CAH0099786.1"/>
    </source>
</evidence>
<dbReference type="PANTHER" id="PTHR43903">
    <property type="entry name" value="NEUROLIGIN"/>
    <property type="match status" value="1"/>
</dbReference>
<name>A0A8J2WFM6_9CRUS</name>
<keyword evidence="5" id="KW-1185">Reference proteome</keyword>
<dbReference type="Gene3D" id="3.40.50.1820">
    <property type="entry name" value="alpha/beta hydrolase"/>
    <property type="match status" value="1"/>
</dbReference>
<comment type="caution">
    <text evidence="4">The sequence shown here is derived from an EMBL/GenBank/DDBJ whole genome shotgun (WGS) entry which is preliminary data.</text>
</comment>
<dbReference type="InterPro" id="IPR051093">
    <property type="entry name" value="Neuroligin/BSAL"/>
</dbReference>
<dbReference type="Proteomes" id="UP000789390">
    <property type="component" value="Unassembled WGS sequence"/>
</dbReference>
<evidence type="ECO:0000313" key="5">
    <source>
        <dbReference type="Proteomes" id="UP000789390"/>
    </source>
</evidence>
<dbReference type="AlphaFoldDB" id="A0A8J2WFM6"/>
<dbReference type="InterPro" id="IPR002018">
    <property type="entry name" value="CarbesteraseB"/>
</dbReference>
<comment type="similarity">
    <text evidence="1">Belongs to the type-B carboxylesterase/lipase family.</text>
</comment>
<evidence type="ECO:0000256" key="2">
    <source>
        <dbReference type="ARBA" id="ARBA00023180"/>
    </source>
</evidence>
<reference evidence="4" key="1">
    <citation type="submission" date="2021-11" db="EMBL/GenBank/DDBJ databases">
        <authorList>
            <person name="Schell T."/>
        </authorList>
    </citation>
    <scope>NUCLEOTIDE SEQUENCE</scope>
    <source>
        <strain evidence="4">M5</strain>
    </source>
</reference>